<evidence type="ECO:0000256" key="2">
    <source>
        <dbReference type="ARBA" id="ARBA00004434"/>
    </source>
</evidence>
<dbReference type="FunCoup" id="A0A1V9Y0V6">
    <property type="interactions" value="397"/>
</dbReference>
<keyword evidence="7 9" id="KW-0496">Mitochondrion</keyword>
<comment type="subcellular location">
    <subcellularLocation>
        <location evidence="2 9">Mitochondrion inner membrane</location>
        <topology evidence="2 9">Single-pass membrane protein</topology>
    </subcellularLocation>
</comment>
<evidence type="ECO:0000256" key="7">
    <source>
        <dbReference type="ARBA" id="ARBA00023128"/>
    </source>
</evidence>
<keyword evidence="8 9" id="KW-0472">Membrane</keyword>
<accession>A0A1V9Y0V6</accession>
<dbReference type="STRING" id="418985.A0A1V9Y0V6"/>
<dbReference type="PANTHER" id="PTHR21304:SF0">
    <property type="entry name" value="MICOS COMPLEX SUBUNIT MIC10"/>
    <property type="match status" value="1"/>
</dbReference>
<comment type="caution">
    <text evidence="10">The sequence shown here is derived from an EMBL/GenBank/DDBJ whole genome shotgun (WGS) entry which is preliminary data.</text>
</comment>
<keyword evidence="5 9" id="KW-0999">Mitochondrion inner membrane</keyword>
<dbReference type="Pfam" id="PF04418">
    <property type="entry name" value="DUF543"/>
    <property type="match status" value="1"/>
</dbReference>
<dbReference type="PANTHER" id="PTHR21304">
    <property type="entry name" value="MICOS COMPLEX SUBUNIT MIC10"/>
    <property type="match status" value="1"/>
</dbReference>
<evidence type="ECO:0000256" key="1">
    <source>
        <dbReference type="ARBA" id="ARBA00002689"/>
    </source>
</evidence>
<evidence type="ECO:0000313" key="10">
    <source>
        <dbReference type="EMBL" id="OQR79364.1"/>
    </source>
</evidence>
<dbReference type="GO" id="GO:0061617">
    <property type="term" value="C:MICOS complex"/>
    <property type="evidence" value="ECO:0007669"/>
    <property type="project" value="UniProtKB-UniRule"/>
</dbReference>
<comment type="similarity">
    <text evidence="3 9">Belongs to the MICOS complex subunit Mic10 family.</text>
</comment>
<protein>
    <recommendedName>
        <fullName evidence="9">MICOS complex subunit MIC10</fullName>
    </recommendedName>
</protein>
<evidence type="ECO:0000256" key="5">
    <source>
        <dbReference type="ARBA" id="ARBA00022792"/>
    </source>
</evidence>
<keyword evidence="4 9" id="KW-0812">Transmembrane</keyword>
<organism evidence="10 11">
    <name type="scientific">Tropilaelaps mercedesae</name>
    <dbReference type="NCBI Taxonomy" id="418985"/>
    <lineage>
        <taxon>Eukaryota</taxon>
        <taxon>Metazoa</taxon>
        <taxon>Ecdysozoa</taxon>
        <taxon>Arthropoda</taxon>
        <taxon>Chelicerata</taxon>
        <taxon>Arachnida</taxon>
        <taxon>Acari</taxon>
        <taxon>Parasitiformes</taxon>
        <taxon>Mesostigmata</taxon>
        <taxon>Gamasina</taxon>
        <taxon>Dermanyssoidea</taxon>
        <taxon>Laelapidae</taxon>
        <taxon>Tropilaelaps</taxon>
    </lineage>
</organism>
<feature type="transmembrane region" description="Helical" evidence="9">
    <location>
        <begin position="20"/>
        <end position="38"/>
    </location>
</feature>
<evidence type="ECO:0000256" key="4">
    <source>
        <dbReference type="ARBA" id="ARBA00022692"/>
    </source>
</evidence>
<dbReference type="InterPro" id="IPR007512">
    <property type="entry name" value="Mic10"/>
</dbReference>
<dbReference type="InParanoid" id="A0A1V9Y0V6"/>
<keyword evidence="6 9" id="KW-1133">Transmembrane helix</keyword>
<comment type="subunit">
    <text evidence="9">Component of the mitochondrial contact site and cristae organizing system (MICOS) complex.</text>
</comment>
<gene>
    <name evidence="10" type="ORF">BIW11_05786</name>
</gene>
<dbReference type="OrthoDB" id="1916310at2759"/>
<sequence>MVASEDVVGEKWDRCIADTGIKMAAGLGLGAVASLILFRRRIWPLTFGLGSGFGMGYSNCQHDFKAPVVLRAFQIREKAQK</sequence>
<comment type="function">
    <text evidence="1 9">Component of the MICOS complex, a large protein complex of the mitochondrial inner membrane that plays crucial roles in the maintenance of crista junctions, inner membrane architecture, and formation of contact sites to the outer membrane.</text>
</comment>
<evidence type="ECO:0000256" key="6">
    <source>
        <dbReference type="ARBA" id="ARBA00022989"/>
    </source>
</evidence>
<dbReference type="Proteomes" id="UP000192247">
    <property type="component" value="Unassembled WGS sequence"/>
</dbReference>
<evidence type="ECO:0000256" key="9">
    <source>
        <dbReference type="RuleBase" id="RU363011"/>
    </source>
</evidence>
<evidence type="ECO:0000313" key="11">
    <source>
        <dbReference type="Proteomes" id="UP000192247"/>
    </source>
</evidence>
<evidence type="ECO:0000256" key="8">
    <source>
        <dbReference type="ARBA" id="ARBA00023136"/>
    </source>
</evidence>
<evidence type="ECO:0000256" key="3">
    <source>
        <dbReference type="ARBA" id="ARBA00006792"/>
    </source>
</evidence>
<proteinExistence type="inferred from homology"/>
<dbReference type="EMBL" id="MNPL01001194">
    <property type="protein sequence ID" value="OQR79364.1"/>
    <property type="molecule type" value="Genomic_DNA"/>
</dbReference>
<reference evidence="10 11" key="1">
    <citation type="journal article" date="2017" name="Gigascience">
        <title>Draft genome of the honey bee ectoparasitic mite, Tropilaelaps mercedesae, is shaped by the parasitic life history.</title>
        <authorList>
            <person name="Dong X."/>
            <person name="Armstrong S.D."/>
            <person name="Xia D."/>
            <person name="Makepeace B.L."/>
            <person name="Darby A.C."/>
            <person name="Kadowaki T."/>
        </authorList>
    </citation>
    <scope>NUCLEOTIDE SEQUENCE [LARGE SCALE GENOMIC DNA]</scope>
    <source>
        <strain evidence="10">Wuxi-XJTLU</strain>
    </source>
</reference>
<dbReference type="AlphaFoldDB" id="A0A1V9Y0V6"/>
<keyword evidence="11" id="KW-1185">Reference proteome</keyword>
<name>A0A1V9Y0V6_9ACAR</name>